<evidence type="ECO:0000313" key="11">
    <source>
        <dbReference type="Proteomes" id="UP000007963"/>
    </source>
</evidence>
<comment type="subcellular location">
    <subcellularLocation>
        <location evidence="1">Membrane</location>
        <topology evidence="1">Multi-pass membrane protein</topology>
    </subcellularLocation>
</comment>
<dbReference type="GO" id="GO:0016020">
    <property type="term" value="C:membrane"/>
    <property type="evidence" value="ECO:0007669"/>
    <property type="project" value="UniProtKB-SubCell"/>
</dbReference>
<dbReference type="eggNOG" id="KOG0254">
    <property type="taxonomic scope" value="Eukaryota"/>
</dbReference>
<feature type="transmembrane region" description="Helical" evidence="8">
    <location>
        <begin position="222"/>
        <end position="241"/>
    </location>
</feature>
<keyword evidence="3" id="KW-0813">Transport</keyword>
<dbReference type="Proteomes" id="UP000007963">
    <property type="component" value="Unassembled WGS sequence"/>
</dbReference>
<keyword evidence="5 8" id="KW-1133">Transmembrane helix</keyword>
<gene>
    <name evidence="10" type="ORF">ATEG_06815</name>
</gene>
<evidence type="ECO:0000313" key="10">
    <source>
        <dbReference type="EMBL" id="EAU33359.1"/>
    </source>
</evidence>
<feature type="transmembrane region" description="Helical" evidence="8">
    <location>
        <begin position="153"/>
        <end position="173"/>
    </location>
</feature>
<dbReference type="GeneID" id="4322020"/>
<evidence type="ECO:0000256" key="3">
    <source>
        <dbReference type="ARBA" id="ARBA00022448"/>
    </source>
</evidence>
<dbReference type="GO" id="GO:1904679">
    <property type="term" value="P:myo-inositol import across plasma membrane"/>
    <property type="evidence" value="ECO:0007669"/>
    <property type="project" value="TreeGrafter"/>
</dbReference>
<dbReference type="Gene3D" id="1.20.1250.20">
    <property type="entry name" value="MFS general substrate transporter like domains"/>
    <property type="match status" value="1"/>
</dbReference>
<dbReference type="InterPro" id="IPR005828">
    <property type="entry name" value="MFS_sugar_transport-like"/>
</dbReference>
<feature type="transmembrane region" description="Helical" evidence="8">
    <location>
        <begin position="261"/>
        <end position="282"/>
    </location>
</feature>
<evidence type="ECO:0000259" key="9">
    <source>
        <dbReference type="PROSITE" id="PS50850"/>
    </source>
</evidence>
<name>Q0CHL9_ASPTN</name>
<evidence type="ECO:0000256" key="2">
    <source>
        <dbReference type="ARBA" id="ARBA00010992"/>
    </source>
</evidence>
<feature type="transmembrane region" description="Helical" evidence="8">
    <location>
        <begin position="12"/>
        <end position="30"/>
    </location>
</feature>
<reference evidence="11" key="1">
    <citation type="submission" date="2005-09" db="EMBL/GenBank/DDBJ databases">
        <title>Annotation of the Aspergillus terreus NIH2624 genome.</title>
        <authorList>
            <person name="Birren B.W."/>
            <person name="Lander E.S."/>
            <person name="Galagan J.E."/>
            <person name="Nusbaum C."/>
            <person name="Devon K."/>
            <person name="Henn M."/>
            <person name="Ma L.-J."/>
            <person name="Jaffe D.B."/>
            <person name="Butler J."/>
            <person name="Alvarez P."/>
            <person name="Gnerre S."/>
            <person name="Grabherr M."/>
            <person name="Kleber M."/>
            <person name="Mauceli E.W."/>
            <person name="Brockman W."/>
            <person name="Rounsley S."/>
            <person name="Young S.K."/>
            <person name="LaButti K."/>
            <person name="Pushparaj V."/>
            <person name="DeCaprio D."/>
            <person name="Crawford M."/>
            <person name="Koehrsen M."/>
            <person name="Engels R."/>
            <person name="Montgomery P."/>
            <person name="Pearson M."/>
            <person name="Howarth C."/>
            <person name="Larson L."/>
            <person name="Luoma S."/>
            <person name="White J."/>
            <person name="Alvarado L."/>
            <person name="Kodira C.D."/>
            <person name="Zeng Q."/>
            <person name="Oleary S."/>
            <person name="Yandava C."/>
            <person name="Denning D.W."/>
            <person name="Nierman W.C."/>
            <person name="Milne T."/>
            <person name="Madden K."/>
        </authorList>
    </citation>
    <scope>NUCLEOTIDE SEQUENCE [LARGE SCALE GENOMIC DNA]</scope>
    <source>
        <strain evidence="11">NIH 2624 / FGSC A1156</strain>
    </source>
</reference>
<dbReference type="RefSeq" id="XP_001215993.1">
    <property type="nucleotide sequence ID" value="XM_001215993.1"/>
</dbReference>
<protein>
    <recommendedName>
        <fullName evidence="9">Major facilitator superfamily (MFS) profile domain-containing protein</fullName>
    </recommendedName>
</protein>
<organism evidence="10 11">
    <name type="scientific">Aspergillus terreus (strain NIH 2624 / FGSC A1156)</name>
    <dbReference type="NCBI Taxonomy" id="341663"/>
    <lineage>
        <taxon>Eukaryota</taxon>
        <taxon>Fungi</taxon>
        <taxon>Dikarya</taxon>
        <taxon>Ascomycota</taxon>
        <taxon>Pezizomycotina</taxon>
        <taxon>Eurotiomycetes</taxon>
        <taxon>Eurotiomycetidae</taxon>
        <taxon>Eurotiales</taxon>
        <taxon>Aspergillaceae</taxon>
        <taxon>Aspergillus</taxon>
        <taxon>Aspergillus subgen. Circumdati</taxon>
    </lineage>
</organism>
<proteinExistence type="inferred from homology"/>
<evidence type="ECO:0000256" key="5">
    <source>
        <dbReference type="ARBA" id="ARBA00022989"/>
    </source>
</evidence>
<dbReference type="InterPro" id="IPR020846">
    <property type="entry name" value="MFS_dom"/>
</dbReference>
<dbReference type="HOGENOM" id="CLU_468482_0_0_1"/>
<dbReference type="Pfam" id="PF00083">
    <property type="entry name" value="Sugar_tr"/>
    <property type="match status" value="1"/>
</dbReference>
<sequence>MFSSVTGGWRWIVGLGIIPALLQFAIVVFLPETPRWLVQAGLDTRAMDVLAKVYQEHPDCVQITKRILRDIQQEVAEEEEELGHSSHDSGTKFQWAKNVLQTSRDLFLVGGNRRALTIAMMLQGLQQLCGFNSLMYFSATIFSILSFSSPTLTSLSVALTNFIFTLLAFSLIDRIGRRRILLYSIPVMTLSLLVCAMIFSSLDIPKSAFGPQARTEEDTHSSLLPLGILLCLTVYTASYAFGLGNVPWQQSELFPLNVRSIGSALATATNWGSNFVVGLTFLPMMEFLSPGWTFAAYAVVCFVGWFGVGLLVKNHIQAQSSKIIQRIAYLLPTDSDIAHFSSCCKSLAEQTIPAESSIWRQRFGDIYDTPPDRSSAELKVEYQIRAVVLAQSISFKQGEKESQTLWLTVLRDMILESFHLAGQKTDGGAKTLRRIREALRDSEFLNRPVSGHGLKQLERPSELFCAVQLSLTGVALDPDMSVQCLRTDYDIGSVYSYRSEYDRVILAGLLDMDPLDIQRLLHIRNFWLRHLLNPVEATFHASYAKLAPEHRPAALTKNDSPVLETQWLGYYCQSSKNPQALW</sequence>
<evidence type="ECO:0000256" key="6">
    <source>
        <dbReference type="ARBA" id="ARBA00023136"/>
    </source>
</evidence>
<evidence type="ECO:0000256" key="1">
    <source>
        <dbReference type="ARBA" id="ARBA00004141"/>
    </source>
</evidence>
<feature type="coiled-coil region" evidence="7">
    <location>
        <begin position="61"/>
        <end position="88"/>
    </location>
</feature>
<dbReference type="OrthoDB" id="6339427at2759"/>
<dbReference type="GO" id="GO:0005366">
    <property type="term" value="F:myo-inositol:proton symporter activity"/>
    <property type="evidence" value="ECO:0007669"/>
    <property type="project" value="TreeGrafter"/>
</dbReference>
<evidence type="ECO:0000256" key="4">
    <source>
        <dbReference type="ARBA" id="ARBA00022692"/>
    </source>
</evidence>
<dbReference type="PRINTS" id="PR00171">
    <property type="entry name" value="SUGRTRNSPORT"/>
</dbReference>
<dbReference type="PANTHER" id="PTHR48020:SF12">
    <property type="entry name" value="PROTON MYO-INOSITOL COTRANSPORTER"/>
    <property type="match status" value="1"/>
</dbReference>
<feature type="transmembrane region" description="Helical" evidence="8">
    <location>
        <begin position="128"/>
        <end position="147"/>
    </location>
</feature>
<dbReference type="InterPro" id="IPR003663">
    <property type="entry name" value="Sugar/inositol_transpt"/>
</dbReference>
<dbReference type="VEuPathDB" id="FungiDB:ATEG_06815"/>
<keyword evidence="7" id="KW-0175">Coiled coil</keyword>
<dbReference type="PROSITE" id="PS50850">
    <property type="entry name" value="MFS"/>
    <property type="match status" value="1"/>
</dbReference>
<feature type="domain" description="Major facilitator superfamily (MFS) profile" evidence="9">
    <location>
        <begin position="1"/>
        <end position="316"/>
    </location>
</feature>
<evidence type="ECO:0000256" key="8">
    <source>
        <dbReference type="SAM" id="Phobius"/>
    </source>
</evidence>
<feature type="transmembrane region" description="Helical" evidence="8">
    <location>
        <begin position="294"/>
        <end position="312"/>
    </location>
</feature>
<accession>Q0CHL9</accession>
<dbReference type="PANTHER" id="PTHR48020">
    <property type="entry name" value="PROTON MYO-INOSITOL COTRANSPORTER"/>
    <property type="match status" value="1"/>
</dbReference>
<dbReference type="InterPro" id="IPR050814">
    <property type="entry name" value="Myo-inositol_Transporter"/>
</dbReference>
<comment type="similarity">
    <text evidence="2">Belongs to the major facilitator superfamily. Sugar transporter (TC 2.A.1.1) family.</text>
</comment>
<dbReference type="SUPFAM" id="SSF103473">
    <property type="entry name" value="MFS general substrate transporter"/>
    <property type="match status" value="1"/>
</dbReference>
<dbReference type="EMBL" id="CH476602">
    <property type="protein sequence ID" value="EAU33359.1"/>
    <property type="molecule type" value="Genomic_DNA"/>
</dbReference>
<dbReference type="AlphaFoldDB" id="Q0CHL9"/>
<feature type="transmembrane region" description="Helical" evidence="8">
    <location>
        <begin position="180"/>
        <end position="202"/>
    </location>
</feature>
<dbReference type="InterPro" id="IPR036259">
    <property type="entry name" value="MFS_trans_sf"/>
</dbReference>
<keyword evidence="6 8" id="KW-0472">Membrane</keyword>
<evidence type="ECO:0000256" key="7">
    <source>
        <dbReference type="SAM" id="Coils"/>
    </source>
</evidence>
<keyword evidence="4 8" id="KW-0812">Transmembrane</keyword>
<dbReference type="STRING" id="341663.Q0CHL9"/>